<dbReference type="Gene3D" id="2.60.40.1220">
    <property type="match status" value="1"/>
</dbReference>
<evidence type="ECO:0000313" key="9">
    <source>
        <dbReference type="EMBL" id="SEF43271.1"/>
    </source>
</evidence>
<dbReference type="RefSeq" id="WP_103935507.1">
    <property type="nucleotide sequence ID" value="NZ_FNVO01000001.1"/>
</dbReference>
<dbReference type="GO" id="GO:0046688">
    <property type="term" value="P:response to copper ion"/>
    <property type="evidence" value="ECO:0007669"/>
    <property type="project" value="InterPro"/>
</dbReference>
<evidence type="ECO:0000256" key="7">
    <source>
        <dbReference type="SAM" id="SignalP"/>
    </source>
</evidence>
<keyword evidence="10" id="KW-1185">Reference proteome</keyword>
<accession>A0A1H5S0I2</accession>
<proteinExistence type="predicted"/>
<evidence type="ECO:0000256" key="6">
    <source>
        <dbReference type="SAM" id="Phobius"/>
    </source>
</evidence>
<evidence type="ECO:0000313" key="10">
    <source>
        <dbReference type="Proteomes" id="UP000236723"/>
    </source>
</evidence>
<evidence type="ECO:0000256" key="1">
    <source>
        <dbReference type="ARBA" id="ARBA00004196"/>
    </source>
</evidence>
<feature type="signal peptide" evidence="7">
    <location>
        <begin position="1"/>
        <end position="23"/>
    </location>
</feature>
<feature type="transmembrane region" description="Helical" evidence="6">
    <location>
        <begin position="165"/>
        <end position="185"/>
    </location>
</feature>
<keyword evidence="6" id="KW-0472">Membrane</keyword>
<keyword evidence="3 7" id="KW-0732">Signal</keyword>
<evidence type="ECO:0000256" key="5">
    <source>
        <dbReference type="SAM" id="MobiDB-lite"/>
    </source>
</evidence>
<feature type="chain" id="PRO_5009283515" description="CopC domain-containing protein" evidence="7">
    <location>
        <begin position="24"/>
        <end position="193"/>
    </location>
</feature>
<dbReference type="EMBL" id="FNVO01000001">
    <property type="protein sequence ID" value="SEF43271.1"/>
    <property type="molecule type" value="Genomic_DNA"/>
</dbReference>
<dbReference type="InterPro" id="IPR014755">
    <property type="entry name" value="Cu-Rt/internalin_Ig-like"/>
</dbReference>
<feature type="domain" description="CopC" evidence="8">
    <location>
        <begin position="29"/>
        <end position="114"/>
    </location>
</feature>
<dbReference type="GO" id="GO:0042597">
    <property type="term" value="C:periplasmic space"/>
    <property type="evidence" value="ECO:0007669"/>
    <property type="project" value="InterPro"/>
</dbReference>
<dbReference type="Pfam" id="PF04234">
    <property type="entry name" value="CopC"/>
    <property type="match status" value="1"/>
</dbReference>
<evidence type="ECO:0000256" key="3">
    <source>
        <dbReference type="ARBA" id="ARBA00022729"/>
    </source>
</evidence>
<name>A0A1H5S0I2_9ACTN</name>
<feature type="region of interest" description="Disordered" evidence="5">
    <location>
        <begin position="122"/>
        <end position="142"/>
    </location>
</feature>
<dbReference type="Proteomes" id="UP000236723">
    <property type="component" value="Unassembled WGS sequence"/>
</dbReference>
<dbReference type="OrthoDB" id="5242236at2"/>
<keyword evidence="2" id="KW-0479">Metal-binding</keyword>
<organism evidence="9 10">
    <name type="scientific">Thermomonospora echinospora</name>
    <dbReference type="NCBI Taxonomy" id="1992"/>
    <lineage>
        <taxon>Bacteria</taxon>
        <taxon>Bacillati</taxon>
        <taxon>Actinomycetota</taxon>
        <taxon>Actinomycetes</taxon>
        <taxon>Streptosporangiales</taxon>
        <taxon>Thermomonosporaceae</taxon>
        <taxon>Thermomonospora</taxon>
    </lineage>
</organism>
<reference evidence="10" key="1">
    <citation type="submission" date="2016-10" db="EMBL/GenBank/DDBJ databases">
        <authorList>
            <person name="Varghese N."/>
            <person name="Submissions S."/>
        </authorList>
    </citation>
    <scope>NUCLEOTIDE SEQUENCE [LARGE SCALE GENOMIC DNA]</scope>
    <source>
        <strain evidence="10">DSM 43163</strain>
    </source>
</reference>
<evidence type="ECO:0000256" key="2">
    <source>
        <dbReference type="ARBA" id="ARBA00022723"/>
    </source>
</evidence>
<comment type="subcellular location">
    <subcellularLocation>
        <location evidence="1">Cell envelope</location>
    </subcellularLocation>
</comment>
<keyword evidence="6" id="KW-0812">Transmembrane</keyword>
<dbReference type="GO" id="GO:0005507">
    <property type="term" value="F:copper ion binding"/>
    <property type="evidence" value="ECO:0007669"/>
    <property type="project" value="InterPro"/>
</dbReference>
<dbReference type="GO" id="GO:0005886">
    <property type="term" value="C:plasma membrane"/>
    <property type="evidence" value="ECO:0007669"/>
    <property type="project" value="TreeGrafter"/>
</dbReference>
<dbReference type="GO" id="GO:0030313">
    <property type="term" value="C:cell envelope"/>
    <property type="evidence" value="ECO:0007669"/>
    <property type="project" value="UniProtKB-SubCell"/>
</dbReference>
<keyword evidence="6" id="KW-1133">Transmembrane helix</keyword>
<dbReference type="PANTHER" id="PTHR34820:SF4">
    <property type="entry name" value="INNER MEMBRANE PROTEIN YEBZ"/>
    <property type="match status" value="1"/>
</dbReference>
<keyword evidence="4" id="KW-0186">Copper</keyword>
<dbReference type="InterPro" id="IPR007348">
    <property type="entry name" value="CopC_dom"/>
</dbReference>
<dbReference type="SUPFAM" id="SSF81296">
    <property type="entry name" value="E set domains"/>
    <property type="match status" value="1"/>
</dbReference>
<dbReference type="InterPro" id="IPR014756">
    <property type="entry name" value="Ig_E-set"/>
</dbReference>
<dbReference type="InterPro" id="IPR032694">
    <property type="entry name" value="CopC/D"/>
</dbReference>
<dbReference type="AlphaFoldDB" id="A0A1H5S0I2"/>
<dbReference type="GO" id="GO:0006825">
    <property type="term" value="P:copper ion transport"/>
    <property type="evidence" value="ECO:0007669"/>
    <property type="project" value="InterPro"/>
</dbReference>
<evidence type="ECO:0000259" key="8">
    <source>
        <dbReference type="Pfam" id="PF04234"/>
    </source>
</evidence>
<sequence length="193" mass="19615">MITSMARLAALAAVLLALGVAFAAPASAHTRLVSSSPAQDARAERVDQVSLVFSDRIRNAKVLVKDAAGTSYQSGEARLDERTVTQPLTGPLPAGAYTVVWRVVGEDGHPIQSEDPLKFTVAAPSGPSPSGQATPSREGALPAAGGMAVTAPVADKEDSGGGARWLMIGSGLLLGLGIGFGLVFLRKGPSSGE</sequence>
<gene>
    <name evidence="9" type="ORF">SAMN04489712_1012</name>
</gene>
<evidence type="ECO:0000256" key="4">
    <source>
        <dbReference type="ARBA" id="ARBA00023008"/>
    </source>
</evidence>
<dbReference type="PANTHER" id="PTHR34820">
    <property type="entry name" value="INNER MEMBRANE PROTEIN YEBZ"/>
    <property type="match status" value="1"/>
</dbReference>
<protein>
    <recommendedName>
        <fullName evidence="8">CopC domain-containing protein</fullName>
    </recommendedName>
</protein>